<keyword evidence="2" id="KW-1185">Reference proteome</keyword>
<evidence type="ECO:0000313" key="1">
    <source>
        <dbReference type="EMBL" id="MBN2910791.1"/>
    </source>
</evidence>
<dbReference type="Proteomes" id="UP001177120">
    <property type="component" value="Unassembled WGS sequence"/>
</dbReference>
<evidence type="ECO:0000313" key="2">
    <source>
        <dbReference type="Proteomes" id="UP001177120"/>
    </source>
</evidence>
<sequence length="62" mass="7361">MILEGVGPDDMDLILYGVYQCPECKEVVTIPEYRVMNWPCCPKCQEQGKTIRFELLWTYWDI</sequence>
<dbReference type="EMBL" id="JAFHAP010000016">
    <property type="protein sequence ID" value="MBN2910791.1"/>
    <property type="molecule type" value="Genomic_DNA"/>
</dbReference>
<gene>
    <name evidence="1" type="ORF">JQC72_14925</name>
</gene>
<protein>
    <submittedName>
        <fullName evidence="1">Uncharacterized protein</fullName>
    </submittedName>
</protein>
<name>A0ABS2WMX1_9BACL</name>
<proteinExistence type="predicted"/>
<reference evidence="1" key="1">
    <citation type="journal article" date="2024" name="Int. J. Syst. Evol. Microbiol.">
        <title>Polycladomyces zharkentensis sp. nov., a novel thermophilic cellulose- and starch-degrading member of the Bacillota from a geothermal aquifer in Kazakhstan.</title>
        <authorList>
            <person name="Mashzhan A."/>
            <person name="Kistaubayeva A."/>
            <person name="Javier-Lopez R."/>
            <person name="Bissenova U."/>
            <person name="Bissenbay A."/>
            <person name="Birkeland N.K."/>
        </authorList>
    </citation>
    <scope>NUCLEOTIDE SEQUENCE</scope>
    <source>
        <strain evidence="1">ZKZ2T</strain>
    </source>
</reference>
<comment type="caution">
    <text evidence="1">The sequence shown here is derived from an EMBL/GenBank/DDBJ whole genome shotgun (WGS) entry which is preliminary data.</text>
</comment>
<organism evidence="1 2">
    <name type="scientific">Polycladomyces zharkentensis</name>
    <dbReference type="NCBI Taxonomy" id="2807616"/>
    <lineage>
        <taxon>Bacteria</taxon>
        <taxon>Bacillati</taxon>
        <taxon>Bacillota</taxon>
        <taxon>Bacilli</taxon>
        <taxon>Bacillales</taxon>
        <taxon>Thermoactinomycetaceae</taxon>
        <taxon>Polycladomyces</taxon>
    </lineage>
</organism>
<accession>A0ABS2WMX1</accession>